<dbReference type="FunFam" id="3.80.10.10:FF:001633">
    <property type="entry name" value="Uncharacterized protein"/>
    <property type="match status" value="1"/>
</dbReference>
<gene>
    <name evidence="3" type="ORF">DKX38_002102</name>
</gene>
<dbReference type="Pfam" id="PF12937">
    <property type="entry name" value="F-box-like"/>
    <property type="match status" value="1"/>
</dbReference>
<evidence type="ECO:0000313" key="4">
    <source>
        <dbReference type="Proteomes" id="UP000326939"/>
    </source>
</evidence>
<feature type="compositionally biased region" description="Low complexity" evidence="1">
    <location>
        <begin position="58"/>
        <end position="77"/>
    </location>
</feature>
<dbReference type="Gene3D" id="3.80.10.10">
    <property type="entry name" value="Ribonuclease Inhibitor"/>
    <property type="match status" value="2"/>
</dbReference>
<dbReference type="AlphaFoldDB" id="A0A5N5NM80"/>
<dbReference type="Gene3D" id="1.20.1280.50">
    <property type="match status" value="1"/>
</dbReference>
<reference evidence="4" key="1">
    <citation type="journal article" date="2019" name="Gigascience">
        <title>De novo genome assembly of the endangered Acer yangbiense, a plant species with extremely small populations endemic to Yunnan Province, China.</title>
        <authorList>
            <person name="Yang J."/>
            <person name="Wariss H.M."/>
            <person name="Tao L."/>
            <person name="Zhang R."/>
            <person name="Yun Q."/>
            <person name="Hollingsworth P."/>
            <person name="Dao Z."/>
            <person name="Luo G."/>
            <person name="Guo H."/>
            <person name="Ma Y."/>
            <person name="Sun W."/>
        </authorList>
    </citation>
    <scope>NUCLEOTIDE SEQUENCE [LARGE SCALE GENOMIC DNA]</scope>
    <source>
        <strain evidence="4">cv. br00</strain>
    </source>
</reference>
<dbReference type="InterPro" id="IPR032675">
    <property type="entry name" value="LRR_dom_sf"/>
</dbReference>
<proteinExistence type="predicted"/>
<keyword evidence="4" id="KW-1185">Reference proteome</keyword>
<dbReference type="InterPro" id="IPR001810">
    <property type="entry name" value="F-box_dom"/>
</dbReference>
<feature type="region of interest" description="Disordered" evidence="1">
    <location>
        <begin position="1"/>
        <end position="22"/>
    </location>
</feature>
<dbReference type="InterPro" id="IPR036047">
    <property type="entry name" value="F-box-like_dom_sf"/>
</dbReference>
<dbReference type="GO" id="GO:0005737">
    <property type="term" value="C:cytoplasm"/>
    <property type="evidence" value="ECO:0007669"/>
    <property type="project" value="TreeGrafter"/>
</dbReference>
<dbReference type="CDD" id="cd09917">
    <property type="entry name" value="F-box_SF"/>
    <property type="match status" value="1"/>
</dbReference>
<comment type="caution">
    <text evidence="3">The sequence shown here is derived from an EMBL/GenBank/DDBJ whole genome shotgun (WGS) entry which is preliminary data.</text>
</comment>
<name>A0A5N5NM80_9ROSI</name>
<feature type="domain" description="F-box" evidence="2">
    <location>
        <begin position="124"/>
        <end position="161"/>
    </location>
</feature>
<dbReference type="SUPFAM" id="SSF81383">
    <property type="entry name" value="F-box domain"/>
    <property type="match status" value="1"/>
</dbReference>
<dbReference type="InterPro" id="IPR006553">
    <property type="entry name" value="Leu-rich_rpt_Cys-con_subtyp"/>
</dbReference>
<accession>A0A5N5NM80</accession>
<evidence type="ECO:0000256" key="1">
    <source>
        <dbReference type="SAM" id="MobiDB-lite"/>
    </source>
</evidence>
<protein>
    <recommendedName>
        <fullName evidence="2">F-box domain-containing protein</fullName>
    </recommendedName>
</protein>
<dbReference type="EMBL" id="VDCV01000002">
    <property type="protein sequence ID" value="KAB5568309.1"/>
    <property type="molecule type" value="Genomic_DNA"/>
</dbReference>
<dbReference type="InterPro" id="IPR050648">
    <property type="entry name" value="F-box_LRR-repeat"/>
</dbReference>
<sequence length="662" mass="72831">MHFENQPHIPPSTPGGSTASFTSLDIPHRVKKQRGSYNCGRCGLPKKGHVCHLPPTPSTTTTPTQTPNDSSVSVSTSRPPPPPRQQYSNLRRALSFDDSDLRCDSPEVEIDESELDLFGSGCGKLPVSCMWEILRRLPPAGLVAAGSVCKGWRETTKRLWRAAEELRLRVPPRSQPGFVGSVLQKCPGLSRLNLRLESDVDSTMFACIAFSCPNLEVMEISTSETAVNRITGKPYANFFVDIMLGGNNVKVKHWVMDSGLICDIDPICICFTWSNFAYALHGLPGHEIDELGRFVADKRCLTSLKMEGCSNLGGFVLCSSSLSTLWLSDLHCLSKMVFNCPNLREISLDFSRQENDSTDLIAMVDGLGRSCPRLQNVHVASVRLSHAAVLALTAANLRGLRMLSLVLGTEITDASVVAISQSYSKLELLDLSGSSISDSGIGMICNVFPGTLSRLLLALCPNITSSGIQFATAQLPLLELMDCGMTICDLSSPYPTCDESGDFELQTTFKNKLHLIYQKLIIKHNRLKKLSLWGCSGLDALYLNCPELVDLNLNSCKNLHPERVLLQCPSLESVHASGCHNLLIEAIQSQVSNNFAAMENQFPNKRLADGSKRVRVPQFMSQQFLRVECLAETLALMLPFQPCDEDKKRRRIASRPCNVLVD</sequence>
<dbReference type="PANTHER" id="PTHR13382:SF21">
    <property type="entry name" value="OS12G0601000 PROTEIN"/>
    <property type="match status" value="1"/>
</dbReference>
<evidence type="ECO:0000313" key="3">
    <source>
        <dbReference type="EMBL" id="KAB5568309.1"/>
    </source>
</evidence>
<evidence type="ECO:0000259" key="2">
    <source>
        <dbReference type="Pfam" id="PF12937"/>
    </source>
</evidence>
<feature type="region of interest" description="Disordered" evidence="1">
    <location>
        <begin position="53"/>
        <end position="87"/>
    </location>
</feature>
<dbReference type="SUPFAM" id="SSF52047">
    <property type="entry name" value="RNI-like"/>
    <property type="match status" value="1"/>
</dbReference>
<dbReference type="SMART" id="SM00367">
    <property type="entry name" value="LRR_CC"/>
    <property type="match status" value="4"/>
</dbReference>
<dbReference type="Proteomes" id="UP000326939">
    <property type="component" value="Chromosome 2"/>
</dbReference>
<organism evidence="3 4">
    <name type="scientific">Salix brachista</name>
    <dbReference type="NCBI Taxonomy" id="2182728"/>
    <lineage>
        <taxon>Eukaryota</taxon>
        <taxon>Viridiplantae</taxon>
        <taxon>Streptophyta</taxon>
        <taxon>Embryophyta</taxon>
        <taxon>Tracheophyta</taxon>
        <taxon>Spermatophyta</taxon>
        <taxon>Magnoliopsida</taxon>
        <taxon>eudicotyledons</taxon>
        <taxon>Gunneridae</taxon>
        <taxon>Pentapetalae</taxon>
        <taxon>rosids</taxon>
        <taxon>fabids</taxon>
        <taxon>Malpighiales</taxon>
        <taxon>Salicaceae</taxon>
        <taxon>Saliceae</taxon>
        <taxon>Salix</taxon>
    </lineage>
</organism>
<dbReference type="PANTHER" id="PTHR13382">
    <property type="entry name" value="MITOCHONDRIAL ATP SYNTHASE COUPLING FACTOR B"/>
    <property type="match status" value="1"/>
</dbReference>